<evidence type="ECO:0000259" key="3">
    <source>
        <dbReference type="Pfam" id="PF25455"/>
    </source>
</evidence>
<evidence type="ECO:0000256" key="2">
    <source>
        <dbReference type="SAM" id="MobiDB-lite"/>
    </source>
</evidence>
<dbReference type="InterPro" id="IPR057460">
    <property type="entry name" value="CAF17_C"/>
</dbReference>
<dbReference type="NCBIfam" id="TIGR03317">
    <property type="entry name" value="ygfZ_signature"/>
    <property type="match status" value="1"/>
</dbReference>
<proteinExistence type="predicted"/>
<dbReference type="PANTHER" id="PTHR22602:SF0">
    <property type="entry name" value="TRANSFERASE CAF17, MITOCHONDRIAL-RELATED"/>
    <property type="match status" value="1"/>
</dbReference>
<dbReference type="InterPro" id="IPR027266">
    <property type="entry name" value="TrmE/GcvT-like"/>
</dbReference>
<gene>
    <name evidence="4" type="ORF">KAJ83_08635</name>
</gene>
<dbReference type="InterPro" id="IPR017703">
    <property type="entry name" value="YgfZ/GCV_T_CS"/>
</dbReference>
<evidence type="ECO:0000256" key="1">
    <source>
        <dbReference type="ARBA" id="ARBA00022946"/>
    </source>
</evidence>
<dbReference type="PANTHER" id="PTHR22602">
    <property type="entry name" value="TRANSFERASE CAF17, MITOCHONDRIAL-RELATED"/>
    <property type="match status" value="1"/>
</dbReference>
<dbReference type="Gene3D" id="3.30.1360.120">
    <property type="entry name" value="Probable tRNA modification gtpase trme, domain 1"/>
    <property type="match status" value="1"/>
</dbReference>
<dbReference type="SUPFAM" id="SSF103025">
    <property type="entry name" value="Folate-binding domain"/>
    <property type="match status" value="1"/>
</dbReference>
<sequence>MSERFYVERADRGLMTVAGADRVEFLQGLISNDVARASGERAIWSALLTPQGKYRHDFFLLDDPGAPDGASRFLILCEAGDRLMDLGMTLRRYVLRSTVKLDIARDLAVFLVAGKGAAAALGLPETGGAARAVPGGVAFVDPRDARAGAVVIAPAEAGRAFLEEAGFAPGNLADWDAIRLPLGLPDGSRDIEVDKAILLENGFDELGGIDWRKGCYMGQELTARTKYRGLVKKRLMPVRVMENGASMPATGSIVTLGGKEAGTLHSAVGEWGLALLRLKAVASAEESGKPLEADGVPLTPAPPDWLHLSRNGTADETA</sequence>
<reference evidence="4" key="1">
    <citation type="submission" date="2021-04" db="EMBL/GenBank/DDBJ databases">
        <authorList>
            <person name="Zhang D.-C."/>
        </authorList>
    </citation>
    <scope>NUCLEOTIDE SEQUENCE</scope>
    <source>
        <strain evidence="4">CGMCC 1.15697</strain>
    </source>
</reference>
<organism evidence="4 5">
    <name type="scientific">Marivibrio halodurans</name>
    <dbReference type="NCBI Taxonomy" id="2039722"/>
    <lineage>
        <taxon>Bacteria</taxon>
        <taxon>Pseudomonadati</taxon>
        <taxon>Pseudomonadota</taxon>
        <taxon>Alphaproteobacteria</taxon>
        <taxon>Rhodospirillales</taxon>
        <taxon>Rhodospirillaceae</taxon>
        <taxon>Marivibrio</taxon>
    </lineage>
</organism>
<comment type="caution">
    <text evidence="4">The sequence shown here is derived from an EMBL/GenBank/DDBJ whole genome shotgun (WGS) entry which is preliminary data.</text>
</comment>
<name>A0A8J7SLX7_9PROT</name>
<feature type="domain" description="CAF17 C-terminal" evidence="3">
    <location>
        <begin position="232"/>
        <end position="307"/>
    </location>
</feature>
<evidence type="ECO:0000313" key="4">
    <source>
        <dbReference type="EMBL" id="MBP5857073.1"/>
    </source>
</evidence>
<dbReference type="InterPro" id="IPR045179">
    <property type="entry name" value="YgfZ/GcvT"/>
</dbReference>
<keyword evidence="5" id="KW-1185">Reference proteome</keyword>
<dbReference type="AlphaFoldDB" id="A0A8J7SLX7"/>
<dbReference type="RefSeq" id="WP_210681637.1">
    <property type="nucleotide sequence ID" value="NZ_JAGMWN010000003.1"/>
</dbReference>
<dbReference type="EMBL" id="JAGMWN010000003">
    <property type="protein sequence ID" value="MBP5857073.1"/>
    <property type="molecule type" value="Genomic_DNA"/>
</dbReference>
<feature type="region of interest" description="Disordered" evidence="2">
    <location>
        <begin position="289"/>
        <end position="318"/>
    </location>
</feature>
<accession>A0A8J7SLX7</accession>
<dbReference type="GO" id="GO:0016226">
    <property type="term" value="P:iron-sulfur cluster assembly"/>
    <property type="evidence" value="ECO:0007669"/>
    <property type="project" value="TreeGrafter"/>
</dbReference>
<evidence type="ECO:0000313" key="5">
    <source>
        <dbReference type="Proteomes" id="UP000672602"/>
    </source>
</evidence>
<dbReference type="Proteomes" id="UP000672602">
    <property type="component" value="Unassembled WGS sequence"/>
</dbReference>
<keyword evidence="1" id="KW-0809">Transit peptide</keyword>
<protein>
    <submittedName>
        <fullName evidence="4">Folate-binding protein YgfZ</fullName>
    </submittedName>
</protein>
<dbReference type="Pfam" id="PF25455">
    <property type="entry name" value="Beta-barrel_CAF17_C"/>
    <property type="match status" value="1"/>
</dbReference>